<accession>A0A0A7PB31</accession>
<reference evidence="1 2" key="1">
    <citation type="journal article" date="2015" name="Int. J. Syst. Evol. Microbiol.">
        <title>Description of Sphingopyxis fribergensis sp. nov. - a soil bacterium with the ability to degrade styrene and phenylacetic acid.</title>
        <authorList>
            <person name="Oelschlagel M."/>
            <person name="Ruckert C."/>
            <person name="Kalinowski J."/>
            <person name="Schmidt G."/>
            <person name="Schlomann M."/>
            <person name="Tischler D."/>
        </authorList>
    </citation>
    <scope>NUCLEOTIDE SEQUENCE [LARGE SCALE GENOMIC DNA]</scope>
    <source>
        <strain evidence="1 2">Kp5.2</strain>
    </source>
</reference>
<evidence type="ECO:0000313" key="2">
    <source>
        <dbReference type="Proteomes" id="UP000030907"/>
    </source>
</evidence>
<dbReference type="AlphaFoldDB" id="A0A0A7PB31"/>
<dbReference type="HOGENOM" id="CLU_2156326_0_0_5"/>
<dbReference type="KEGG" id="sphk:SKP52_01820"/>
<dbReference type="EMBL" id="CP009122">
    <property type="protein sequence ID" value="AJA07301.1"/>
    <property type="molecule type" value="Genomic_DNA"/>
</dbReference>
<dbReference type="OrthoDB" id="7451386at2"/>
<name>A0A0A7PB31_9SPHN</name>
<gene>
    <name evidence="1" type="ORF">SKP52_01820</name>
</gene>
<protein>
    <submittedName>
        <fullName evidence="1">Uncharacterized protein</fullName>
    </submittedName>
</protein>
<evidence type="ECO:0000313" key="1">
    <source>
        <dbReference type="EMBL" id="AJA07301.1"/>
    </source>
</evidence>
<keyword evidence="2" id="KW-1185">Reference proteome</keyword>
<proteinExistence type="predicted"/>
<dbReference type="RefSeq" id="WP_039571014.1">
    <property type="nucleotide sequence ID" value="NZ_CP009122.1"/>
</dbReference>
<dbReference type="Proteomes" id="UP000030907">
    <property type="component" value="Chromosome"/>
</dbReference>
<sequence length="111" mass="12513">MSANDYDLELERLEERATGRLATADTFDGAAFEALYNHISDKTRDLREASVVSKQILRSLRQAAATIRSRSEHLASVHDKLPVADRFEMLLDLIIIGEHPDDRKPGTPRII</sequence>
<organism evidence="1 2">
    <name type="scientific">Sphingopyxis fribergensis</name>
    <dbReference type="NCBI Taxonomy" id="1515612"/>
    <lineage>
        <taxon>Bacteria</taxon>
        <taxon>Pseudomonadati</taxon>
        <taxon>Pseudomonadota</taxon>
        <taxon>Alphaproteobacteria</taxon>
        <taxon>Sphingomonadales</taxon>
        <taxon>Sphingomonadaceae</taxon>
        <taxon>Sphingopyxis</taxon>
    </lineage>
</organism>